<evidence type="ECO:0000256" key="1">
    <source>
        <dbReference type="SAM" id="MobiDB-lite"/>
    </source>
</evidence>
<proteinExistence type="predicted"/>
<dbReference type="EMBL" id="MSDQ01000004">
    <property type="protein sequence ID" value="OLO12938.1"/>
    <property type="molecule type" value="Genomic_DNA"/>
</dbReference>
<accession>A0A1Q8TGZ8</accession>
<evidence type="ECO:0000313" key="4">
    <source>
        <dbReference type="Proteomes" id="UP000186806"/>
    </source>
</evidence>
<comment type="caution">
    <text evidence="3">The sequence shown here is derived from an EMBL/GenBank/DDBJ whole genome shotgun (WGS) entry which is preliminary data.</text>
</comment>
<feature type="region of interest" description="Disordered" evidence="1">
    <location>
        <begin position="33"/>
        <end position="74"/>
    </location>
</feature>
<dbReference type="PROSITE" id="PS51257">
    <property type="entry name" value="PROKAR_LIPOPROTEIN"/>
    <property type="match status" value="1"/>
</dbReference>
<gene>
    <name evidence="3" type="ORF">BTW10_01610</name>
</gene>
<dbReference type="Proteomes" id="UP000186806">
    <property type="component" value="Unassembled WGS sequence"/>
</dbReference>
<dbReference type="NCBIfam" id="NF040598">
    <property type="entry name" value="Ala_zip_lipo"/>
    <property type="match status" value="1"/>
</dbReference>
<dbReference type="AlphaFoldDB" id="A0A1Q8TGZ8"/>
<feature type="signal peptide" evidence="2">
    <location>
        <begin position="1"/>
        <end position="22"/>
    </location>
</feature>
<evidence type="ECO:0000256" key="2">
    <source>
        <dbReference type="SAM" id="SignalP"/>
    </source>
</evidence>
<reference evidence="3 4" key="1">
    <citation type="submission" date="2016-12" db="EMBL/GenBank/DDBJ databases">
        <title>Draft genome sequences of strains Salinicola socius SMB35, Salinicola sp. MH3R3-1 and Chromohalobacter sp. SMB17 from the Verkhnekamsk potash mining region of Russia.</title>
        <authorList>
            <person name="Mavrodi D.V."/>
            <person name="Olsson B.E."/>
            <person name="Korsakova E.S."/>
            <person name="Pyankova A."/>
            <person name="Mavrodi O.V."/>
            <person name="Plotnikova E.G."/>
        </authorList>
    </citation>
    <scope>NUCLEOTIDE SEQUENCE [LARGE SCALE GENOMIC DNA]</scope>
    <source>
        <strain evidence="3 4">SMB17</strain>
    </source>
</reference>
<dbReference type="RefSeq" id="WP_075367878.1">
    <property type="nucleotide sequence ID" value="NZ_JAKGAJ010000014.1"/>
</dbReference>
<protein>
    <recommendedName>
        <fullName evidence="5">Murein lipoprotein</fullName>
    </recommendedName>
</protein>
<name>A0A1Q8TGZ8_9GAMM</name>
<dbReference type="Pfam" id="PF11839">
    <property type="entry name" value="Alanine_zipper"/>
    <property type="match status" value="1"/>
</dbReference>
<keyword evidence="2" id="KW-0732">Signal</keyword>
<evidence type="ECO:0000313" key="3">
    <source>
        <dbReference type="EMBL" id="OLO12938.1"/>
    </source>
</evidence>
<organism evidence="3 4">
    <name type="scientific">Chromohalobacter japonicus</name>
    <dbReference type="NCBI Taxonomy" id="223900"/>
    <lineage>
        <taxon>Bacteria</taxon>
        <taxon>Pseudomonadati</taxon>
        <taxon>Pseudomonadota</taxon>
        <taxon>Gammaproteobacteria</taxon>
        <taxon>Oceanospirillales</taxon>
        <taxon>Halomonadaceae</taxon>
        <taxon>Chromohalobacter</taxon>
    </lineage>
</organism>
<feature type="chain" id="PRO_5013090543" description="Murein lipoprotein" evidence="2">
    <location>
        <begin position="23"/>
        <end position="87"/>
    </location>
</feature>
<evidence type="ECO:0008006" key="5">
    <source>
        <dbReference type="Google" id="ProtNLM"/>
    </source>
</evidence>
<keyword evidence="4" id="KW-1185">Reference proteome</keyword>
<dbReference type="InterPro" id="IPR021793">
    <property type="entry name" value="Oprl"/>
</dbReference>
<sequence length="87" mass="9351">MLSNSKNTLKLLVAAGSLAVLAGCASGQEQMKSDIDQAQADASEAKSMSQQAMNAAEKAQRDANAALEATQRNRAEMDRMFEKSMRK</sequence>